<dbReference type="GO" id="GO:0035591">
    <property type="term" value="F:signaling adaptor activity"/>
    <property type="evidence" value="ECO:0007669"/>
    <property type="project" value="Ensembl"/>
</dbReference>
<dbReference type="GO" id="GO:0071333">
    <property type="term" value="P:cellular response to glucose stimulus"/>
    <property type="evidence" value="ECO:0007669"/>
    <property type="project" value="Ensembl"/>
</dbReference>
<dbReference type="GO" id="GO:1903751">
    <property type="term" value="P:negative regulation of intrinsic apoptotic signaling pathway in response to hydrogen peroxide"/>
    <property type="evidence" value="ECO:0007669"/>
    <property type="project" value="Ensembl"/>
</dbReference>
<reference evidence="7" key="3">
    <citation type="submission" date="2025-09" db="UniProtKB">
        <authorList>
            <consortium name="Ensembl"/>
        </authorList>
    </citation>
    <scope>IDENTIFICATION</scope>
</reference>
<dbReference type="GO" id="GO:0051898">
    <property type="term" value="P:negative regulation of phosphatidylinositol 3-kinase/protein kinase B signal transduction"/>
    <property type="evidence" value="ECO:0007669"/>
    <property type="project" value="Ensembl"/>
</dbReference>
<organism evidence="7 8">
    <name type="scientific">Meleagris gallopavo</name>
    <name type="common">Wild turkey</name>
    <dbReference type="NCBI Taxonomy" id="9103"/>
    <lineage>
        <taxon>Eukaryota</taxon>
        <taxon>Metazoa</taxon>
        <taxon>Chordata</taxon>
        <taxon>Craniata</taxon>
        <taxon>Vertebrata</taxon>
        <taxon>Euteleostomi</taxon>
        <taxon>Archelosauria</taxon>
        <taxon>Archosauria</taxon>
        <taxon>Dinosauria</taxon>
        <taxon>Saurischia</taxon>
        <taxon>Theropoda</taxon>
        <taxon>Coelurosauria</taxon>
        <taxon>Aves</taxon>
        <taxon>Neognathae</taxon>
        <taxon>Galloanserae</taxon>
        <taxon>Galliformes</taxon>
        <taxon>Phasianidae</taxon>
        <taxon>Meleagridinae</taxon>
        <taxon>Meleagris</taxon>
    </lineage>
</organism>
<dbReference type="GO" id="GO:0030332">
    <property type="term" value="F:cyclin binding"/>
    <property type="evidence" value="ECO:0007669"/>
    <property type="project" value="Ensembl"/>
</dbReference>
<feature type="repeat" description="WD" evidence="6">
    <location>
        <begin position="101"/>
        <end position="133"/>
    </location>
</feature>
<dbReference type="PROSITE" id="PS00678">
    <property type="entry name" value="WD_REPEATS_1"/>
    <property type="match status" value="3"/>
</dbReference>
<evidence type="ECO:0000256" key="3">
    <source>
        <dbReference type="ARBA" id="ARBA00022737"/>
    </source>
</evidence>
<dbReference type="FunCoup" id="A0A803Y0S2">
    <property type="interactions" value="816"/>
</dbReference>
<dbReference type="GO" id="GO:0042803">
    <property type="term" value="F:protein homodimerization activity"/>
    <property type="evidence" value="ECO:0007669"/>
    <property type="project" value="Ensembl"/>
</dbReference>
<dbReference type="GO" id="GO:0001891">
    <property type="term" value="C:phagocytic cup"/>
    <property type="evidence" value="ECO:0007669"/>
    <property type="project" value="Ensembl"/>
</dbReference>
<keyword evidence="8" id="KW-1185">Reference proteome</keyword>
<dbReference type="GO" id="GO:0048471">
    <property type="term" value="C:perinuclear region of cytoplasm"/>
    <property type="evidence" value="ECO:0007669"/>
    <property type="project" value="Ensembl"/>
</dbReference>
<dbReference type="GO" id="GO:0051434">
    <property type="term" value="F:BH3 domain binding"/>
    <property type="evidence" value="ECO:0007669"/>
    <property type="project" value="Ensembl"/>
</dbReference>
<dbReference type="GO" id="GO:0005080">
    <property type="term" value="F:protein kinase C binding"/>
    <property type="evidence" value="ECO:0007669"/>
    <property type="project" value="Ensembl"/>
</dbReference>
<dbReference type="GO" id="GO:0005654">
    <property type="term" value="C:nucleoplasm"/>
    <property type="evidence" value="ECO:0007669"/>
    <property type="project" value="Ensembl"/>
</dbReference>
<feature type="repeat" description="WD" evidence="6">
    <location>
        <begin position="188"/>
        <end position="229"/>
    </location>
</feature>
<evidence type="ECO:0000256" key="2">
    <source>
        <dbReference type="ARBA" id="ARBA00022574"/>
    </source>
</evidence>
<dbReference type="GO" id="GO:0072344">
    <property type="term" value="P:rescue of stalled ribosome"/>
    <property type="evidence" value="ECO:0007669"/>
    <property type="project" value="Ensembl"/>
</dbReference>
<dbReference type="InterPro" id="IPR015943">
    <property type="entry name" value="WD40/YVTN_repeat-like_dom_sf"/>
</dbReference>
<dbReference type="GO" id="GO:0019903">
    <property type="term" value="F:protein phosphatase binding"/>
    <property type="evidence" value="ECO:0007669"/>
    <property type="project" value="Ensembl"/>
</dbReference>
<evidence type="ECO:0000256" key="1">
    <source>
        <dbReference type="ARBA" id="ARBA00007253"/>
    </source>
</evidence>
<keyword evidence="2 6" id="KW-0853">WD repeat</keyword>
<dbReference type="GO" id="GO:0030291">
    <property type="term" value="F:protein serine/threonine kinase inhibitor activity"/>
    <property type="evidence" value="ECO:0007669"/>
    <property type="project" value="Ensembl"/>
</dbReference>
<accession>A0A803Y0S2</accession>
<dbReference type="GO" id="GO:0106070">
    <property type="term" value="P:regulation of adenylate cyclase-activating G protein-coupled receptor signaling pathway"/>
    <property type="evidence" value="ECO:0007669"/>
    <property type="project" value="Ensembl"/>
</dbReference>
<dbReference type="SMART" id="SM00320">
    <property type="entry name" value="WD40"/>
    <property type="match status" value="6"/>
</dbReference>
<dbReference type="GO" id="GO:0043022">
    <property type="term" value="F:ribosome binding"/>
    <property type="evidence" value="ECO:0007669"/>
    <property type="project" value="Ensembl"/>
</dbReference>
<dbReference type="GO" id="GO:1990630">
    <property type="term" value="C:IRE1-RACK1-PP2A complex"/>
    <property type="evidence" value="ECO:0007669"/>
    <property type="project" value="Ensembl"/>
</dbReference>
<dbReference type="Bgee" id="ENSMGAG00000000633">
    <property type="expression patterns" value="Expressed in thymus and 17 other cell types or tissues"/>
</dbReference>
<dbReference type="Pfam" id="PF00400">
    <property type="entry name" value="WD40"/>
    <property type="match status" value="6"/>
</dbReference>
<dbReference type="GO" id="GO:0016567">
    <property type="term" value="P:protein ubiquitination"/>
    <property type="evidence" value="ECO:0007669"/>
    <property type="project" value="Ensembl"/>
</dbReference>
<evidence type="ECO:0000256" key="5">
    <source>
        <dbReference type="ARBA" id="ARBA00035297"/>
    </source>
</evidence>
<dbReference type="SUPFAM" id="SSF50978">
    <property type="entry name" value="WD40 repeat-like"/>
    <property type="match status" value="1"/>
</dbReference>
<dbReference type="OrthoDB" id="7875889at2759"/>
<evidence type="ECO:0000256" key="6">
    <source>
        <dbReference type="PROSITE-ProRule" id="PRU00221"/>
    </source>
</evidence>
<dbReference type="GO" id="GO:2001244">
    <property type="term" value="P:positive regulation of intrinsic apoptotic signaling pathway"/>
    <property type="evidence" value="ECO:0007669"/>
    <property type="project" value="Ensembl"/>
</dbReference>
<dbReference type="InterPro" id="IPR019775">
    <property type="entry name" value="WD40_repeat_CS"/>
</dbReference>
<feature type="repeat" description="WD" evidence="6">
    <location>
        <begin position="59"/>
        <end position="100"/>
    </location>
</feature>
<dbReference type="GO" id="GO:0030308">
    <property type="term" value="P:negative regulation of cell growth"/>
    <property type="evidence" value="ECO:0007669"/>
    <property type="project" value="Ensembl"/>
</dbReference>
<dbReference type="GO" id="GO:0010629">
    <property type="term" value="P:negative regulation of gene expression"/>
    <property type="evidence" value="ECO:0007669"/>
    <property type="project" value="Ensembl"/>
</dbReference>
<reference evidence="7 8" key="1">
    <citation type="journal article" date="2010" name="PLoS Biol.">
        <title>Multi-platform next-generation sequencing of the domestic turkey (Meleagris gallopavo): genome assembly and analysis.</title>
        <authorList>
            <person name="Dalloul R.A."/>
            <person name="Long J.A."/>
            <person name="Zimin A.V."/>
            <person name="Aslam L."/>
            <person name="Beal K."/>
            <person name="Blomberg L.A."/>
            <person name="Bouffard P."/>
            <person name="Burt D.W."/>
            <person name="Crasta O."/>
            <person name="Crooijmans R.P."/>
            <person name="Cooper K."/>
            <person name="Coulombe R.A."/>
            <person name="De S."/>
            <person name="Delany M.E."/>
            <person name="Dodgson J.B."/>
            <person name="Dong J.J."/>
            <person name="Evans C."/>
            <person name="Frederickson K.M."/>
            <person name="Flicek P."/>
            <person name="Florea L."/>
            <person name="Folkerts O."/>
            <person name="Groenen M.A."/>
            <person name="Harkins T.T."/>
            <person name="Herrero J."/>
            <person name="Hoffmann S."/>
            <person name="Megens H.J."/>
            <person name="Jiang A."/>
            <person name="de Jong P."/>
            <person name="Kaiser P."/>
            <person name="Kim H."/>
            <person name="Kim K.W."/>
            <person name="Kim S."/>
            <person name="Langenberger D."/>
            <person name="Lee M.K."/>
            <person name="Lee T."/>
            <person name="Mane S."/>
            <person name="Marcais G."/>
            <person name="Marz M."/>
            <person name="McElroy A.P."/>
            <person name="Modise T."/>
            <person name="Nefedov M."/>
            <person name="Notredame C."/>
            <person name="Paton I.R."/>
            <person name="Payne W.S."/>
            <person name="Pertea G."/>
            <person name="Prickett D."/>
            <person name="Puiu D."/>
            <person name="Qioa D."/>
            <person name="Raineri E."/>
            <person name="Ruffier M."/>
            <person name="Salzberg S.L."/>
            <person name="Schatz M.C."/>
            <person name="Scheuring C."/>
            <person name="Schmidt C.J."/>
            <person name="Schroeder S."/>
            <person name="Searle S.M."/>
            <person name="Smith E.J."/>
            <person name="Smith J."/>
            <person name="Sonstegard T.S."/>
            <person name="Stadler P.F."/>
            <person name="Tafer H."/>
            <person name="Tu Z.J."/>
            <person name="Van Tassell C.P."/>
            <person name="Vilella A.J."/>
            <person name="Williams K.P."/>
            <person name="Yorke J.A."/>
            <person name="Zhang L."/>
            <person name="Zhang H.B."/>
            <person name="Zhang X."/>
            <person name="Zhang Y."/>
            <person name="Reed K.M."/>
        </authorList>
    </citation>
    <scope>NUCLEOTIDE SEQUENCE [LARGE SCALE GENOMIC DNA]</scope>
</reference>
<dbReference type="CDD" id="cd00200">
    <property type="entry name" value="WD40"/>
    <property type="match status" value="1"/>
</dbReference>
<dbReference type="Gene3D" id="2.130.10.10">
    <property type="entry name" value="YVTN repeat-like/Quinoprotein amine dehydrogenase"/>
    <property type="match status" value="1"/>
</dbReference>
<evidence type="ECO:0000313" key="8">
    <source>
        <dbReference type="Proteomes" id="UP000001645"/>
    </source>
</evidence>
<sequence length="357" mass="39855">MTEQMTLRGTLKGHNGWVTQIATTPQFPDMILSASRDKTIIMWKLTRDETNYGIPQRALRGHSHFVSDVVISSDGQFALSGSWDGTLRLWDLTTGTTTRRFVGHTKDVLSVAFSSDNRQIVSGSRDKTIKLWNTLGVCKYTVQDESHSEWVSCVRFSPNSSNPIIVSCGWDKLVKVWNLANCKLKTNHIGHTGYLNTVTVSPDGSLCASGGKDGQAMLWDLNEGKHLYTLDGGDIINALCFSPNRYWLCAATGPSIKIWVWDIPISPQRITFLILWVWRQLCGQNPRPAPQISWCRALLVTWDGSPWWHCPHPLRWEGGVGHSHCSAVMKLRCHLTASLCGNPEAVSEHPTACSELE</sequence>
<keyword evidence="3" id="KW-0677">Repeat</keyword>
<feature type="repeat" description="WD" evidence="6">
    <location>
        <begin position="11"/>
        <end position="53"/>
    </location>
</feature>
<proteinExistence type="inferred from homology"/>
<dbReference type="InterPro" id="IPR045223">
    <property type="entry name" value="RACK1-like"/>
</dbReference>
<dbReference type="GO" id="GO:0051726">
    <property type="term" value="P:regulation of cell cycle"/>
    <property type="evidence" value="ECO:0007669"/>
    <property type="project" value="Ensembl"/>
</dbReference>
<dbReference type="PROSITE" id="PS50294">
    <property type="entry name" value="WD_REPEATS_REGION"/>
    <property type="match status" value="5"/>
</dbReference>
<dbReference type="GO" id="GO:0030971">
    <property type="term" value="F:receptor tyrosine kinase binding"/>
    <property type="evidence" value="ECO:0007669"/>
    <property type="project" value="Ensembl"/>
</dbReference>
<dbReference type="Ensembl" id="ENSMGAT00000029387.1">
    <property type="protein sequence ID" value="ENSMGAP00000025369.1"/>
    <property type="gene ID" value="ENSMGAG00000000633.2"/>
</dbReference>
<dbReference type="GO" id="GO:0045182">
    <property type="term" value="F:translation regulator activity"/>
    <property type="evidence" value="ECO:0007669"/>
    <property type="project" value="InterPro"/>
</dbReference>
<dbReference type="GO" id="GO:0030496">
    <property type="term" value="C:midbody"/>
    <property type="evidence" value="ECO:0007669"/>
    <property type="project" value="Ensembl"/>
</dbReference>
<dbReference type="Proteomes" id="UP000001645">
    <property type="component" value="Chromosome 18"/>
</dbReference>
<dbReference type="GO" id="GO:0042998">
    <property type="term" value="P:positive regulation of Golgi to plasma membrane protein transport"/>
    <property type="evidence" value="ECO:0007669"/>
    <property type="project" value="Ensembl"/>
</dbReference>
<dbReference type="GO" id="GO:0005840">
    <property type="term" value="C:ribosome"/>
    <property type="evidence" value="ECO:0007669"/>
    <property type="project" value="UniProtKB-KW"/>
</dbReference>
<dbReference type="GO" id="GO:0005739">
    <property type="term" value="C:mitochondrion"/>
    <property type="evidence" value="ECO:0007669"/>
    <property type="project" value="Ensembl"/>
</dbReference>
<keyword evidence="4" id="KW-0689">Ribosomal protein</keyword>
<comment type="similarity">
    <text evidence="1">Belongs to the WD repeat G protein beta family. Ribosomal protein RACK1 subfamily.</text>
</comment>
<dbReference type="GO" id="GO:0032436">
    <property type="term" value="P:positive regulation of proteasomal ubiquitin-dependent protein catabolic process"/>
    <property type="evidence" value="ECO:0007669"/>
    <property type="project" value="Ensembl"/>
</dbReference>
<dbReference type="InterPro" id="IPR036322">
    <property type="entry name" value="WD40_repeat_dom_sf"/>
</dbReference>
<dbReference type="AlphaFoldDB" id="A0A803Y0S2"/>
<dbReference type="GO" id="GO:0031334">
    <property type="term" value="P:positive regulation of protein-containing complex assembly"/>
    <property type="evidence" value="ECO:0007669"/>
    <property type="project" value="Ensembl"/>
</dbReference>
<evidence type="ECO:0000313" key="7">
    <source>
        <dbReference type="Ensembl" id="ENSMGAP00000025369.1"/>
    </source>
</evidence>
<dbReference type="FunFam" id="2.130.10.10:FF:000615">
    <property type="entry name" value="Receptor for activated C kinase 1"/>
    <property type="match status" value="1"/>
</dbReference>
<dbReference type="PRINTS" id="PR00320">
    <property type="entry name" value="GPROTEINBRPT"/>
</dbReference>
<dbReference type="InParanoid" id="A0A803Y0S2"/>
<dbReference type="GO" id="GO:0030335">
    <property type="term" value="P:positive regulation of cell migration"/>
    <property type="evidence" value="ECO:0007669"/>
    <property type="project" value="Ensembl"/>
</dbReference>
<dbReference type="GO" id="GO:0030292">
    <property type="term" value="F:protein tyrosine kinase inhibitor activity"/>
    <property type="evidence" value="ECO:0007669"/>
    <property type="project" value="Ensembl"/>
</dbReference>
<dbReference type="GO" id="GO:0071363">
    <property type="term" value="P:cellular response to growth factor stimulus"/>
    <property type="evidence" value="ECO:0007669"/>
    <property type="project" value="Ensembl"/>
</dbReference>
<dbReference type="GO" id="GO:0050765">
    <property type="term" value="P:negative regulation of phagocytosis"/>
    <property type="evidence" value="ECO:0007669"/>
    <property type="project" value="Ensembl"/>
</dbReference>
<feature type="repeat" description="WD" evidence="6">
    <location>
        <begin position="144"/>
        <end position="187"/>
    </location>
</feature>
<dbReference type="GO" id="GO:0051901">
    <property type="term" value="P:positive regulation of mitochondrial depolarization"/>
    <property type="evidence" value="ECO:0007669"/>
    <property type="project" value="Ensembl"/>
</dbReference>
<protein>
    <recommendedName>
        <fullName evidence="5">Small ribosomal subunit protein RACK1</fullName>
    </recommendedName>
</protein>
<name>A0A803Y0S2_MELGA</name>
<gene>
    <name evidence="7" type="primary">RACK1</name>
</gene>
<dbReference type="PROSITE" id="PS50082">
    <property type="entry name" value="WD_REPEATS_2"/>
    <property type="match status" value="5"/>
</dbReference>
<dbReference type="InterPro" id="IPR001680">
    <property type="entry name" value="WD40_rpt"/>
</dbReference>
<keyword evidence="4" id="KW-0687">Ribonucleoprotein</keyword>
<dbReference type="GO" id="GO:0042169">
    <property type="term" value="F:SH2 domain binding"/>
    <property type="evidence" value="ECO:0007669"/>
    <property type="project" value="Ensembl"/>
</dbReference>
<evidence type="ECO:0000256" key="4">
    <source>
        <dbReference type="ARBA" id="ARBA00022980"/>
    </source>
</evidence>
<dbReference type="GO" id="GO:0005829">
    <property type="term" value="C:cytosol"/>
    <property type="evidence" value="ECO:0007669"/>
    <property type="project" value="Ensembl"/>
</dbReference>
<dbReference type="GO" id="GO:0008656">
    <property type="term" value="F:cysteine-type endopeptidase activator activity involved in apoptotic process"/>
    <property type="evidence" value="ECO:0007669"/>
    <property type="project" value="Ensembl"/>
</dbReference>
<reference evidence="7" key="2">
    <citation type="submission" date="2025-08" db="UniProtKB">
        <authorList>
            <consortium name="Ensembl"/>
        </authorList>
    </citation>
    <scope>IDENTIFICATION</scope>
</reference>
<dbReference type="GeneTree" id="ENSGT00940000154461"/>
<dbReference type="PANTHER" id="PTHR19868">
    <property type="entry name" value="RECEPTOR FOR ACTIVATED PROTEIN KINASE C RACK1"/>
    <property type="match status" value="1"/>
</dbReference>
<dbReference type="GO" id="GO:0045879">
    <property type="term" value="P:negative regulation of smoothened signaling pathway"/>
    <property type="evidence" value="ECO:0007669"/>
    <property type="project" value="Ensembl"/>
</dbReference>
<dbReference type="InterPro" id="IPR020472">
    <property type="entry name" value="WD40_PAC1"/>
</dbReference>